<feature type="chain" id="PRO_5045606930" evidence="4">
    <location>
        <begin position="20"/>
        <end position="364"/>
    </location>
</feature>
<sequence>MLRTALLLFCLCFAAPVQALSVVFINPGHANETYWFTASRCMQAAAEDLGISLRVEYAARNYKLALEHARALAGLPPAQRPDYVILSNEFGTAAEMVKLLSDAGIKSFLAFSGRGAGAAGEELGKPRQKFPLWLGSLEPRASDAGYLTGQTLIAQARRAGVPRIHGKMPMLVIGGDRSTPTSVFRLQGLYQAVRDAGDVIVVQEVMAAWDRQRAAQQASWLYRRHPQVRMVWAGSDQMAMGAMAQWRARGGQPGKDAFFSGINTSPEALQSLSDGSMTTLAGGHFVTGAWALVMLYDYEHGKDFASEGLELQRPLFVRFDAALAQRYLKAYSDADFSRVDFARFSKVKNPAIQRYRFSFQALLP</sequence>
<evidence type="ECO:0000256" key="1">
    <source>
        <dbReference type="ARBA" id="ARBA00004196"/>
    </source>
</evidence>
<dbReference type="RefSeq" id="WP_272752492.1">
    <property type="nucleotide sequence ID" value="NZ_JAQQLF010000017.1"/>
</dbReference>
<proteinExistence type="inferred from homology"/>
<feature type="domain" description="Periplasmic binding protein" evidence="5">
    <location>
        <begin position="22"/>
        <end position="302"/>
    </location>
</feature>
<accession>A0ABT5J074</accession>
<dbReference type="Gene3D" id="3.40.50.2300">
    <property type="match status" value="2"/>
</dbReference>
<reference evidence="6 7" key="1">
    <citation type="submission" date="2023-01" db="EMBL/GenBank/DDBJ databases">
        <title>Novel species of the genus Vogesella isolated from rivers.</title>
        <authorList>
            <person name="Lu H."/>
        </authorList>
    </citation>
    <scope>NUCLEOTIDE SEQUENCE [LARGE SCALE GENOMIC DNA]</scope>
    <source>
        <strain evidence="6 7">DC21W</strain>
    </source>
</reference>
<feature type="signal peptide" evidence="4">
    <location>
        <begin position="1"/>
        <end position="19"/>
    </location>
</feature>
<dbReference type="PANTHER" id="PTHR46847:SF2">
    <property type="entry name" value="ABC TRANSPORTER SUGAR-BINDING PROTEIN"/>
    <property type="match status" value="1"/>
</dbReference>
<evidence type="ECO:0000256" key="2">
    <source>
        <dbReference type="ARBA" id="ARBA00007639"/>
    </source>
</evidence>
<protein>
    <submittedName>
        <fullName evidence="6">ABC transporter substrate-binding protein</fullName>
    </submittedName>
</protein>
<dbReference type="Pfam" id="PF13407">
    <property type="entry name" value="Peripla_BP_4"/>
    <property type="match status" value="1"/>
</dbReference>
<keyword evidence="7" id="KW-1185">Reference proteome</keyword>
<evidence type="ECO:0000313" key="6">
    <source>
        <dbReference type="EMBL" id="MDC7718227.1"/>
    </source>
</evidence>
<keyword evidence="3 4" id="KW-0732">Signal</keyword>
<organism evidence="6 7">
    <name type="scientific">Vogesella aquatica</name>
    <dbReference type="NCBI Taxonomy" id="2984206"/>
    <lineage>
        <taxon>Bacteria</taxon>
        <taxon>Pseudomonadati</taxon>
        <taxon>Pseudomonadota</taxon>
        <taxon>Betaproteobacteria</taxon>
        <taxon>Neisseriales</taxon>
        <taxon>Chromobacteriaceae</taxon>
        <taxon>Vogesella</taxon>
    </lineage>
</organism>
<dbReference type="PANTHER" id="PTHR46847">
    <property type="entry name" value="D-ALLOSE-BINDING PERIPLASMIC PROTEIN-RELATED"/>
    <property type="match status" value="1"/>
</dbReference>
<dbReference type="SUPFAM" id="SSF53822">
    <property type="entry name" value="Periplasmic binding protein-like I"/>
    <property type="match status" value="1"/>
</dbReference>
<comment type="subcellular location">
    <subcellularLocation>
        <location evidence="1">Cell envelope</location>
    </subcellularLocation>
</comment>
<dbReference type="Proteomes" id="UP001219956">
    <property type="component" value="Unassembled WGS sequence"/>
</dbReference>
<gene>
    <name evidence="6" type="ORF">PQU95_13500</name>
</gene>
<evidence type="ECO:0000256" key="4">
    <source>
        <dbReference type="SAM" id="SignalP"/>
    </source>
</evidence>
<evidence type="ECO:0000259" key="5">
    <source>
        <dbReference type="Pfam" id="PF13407"/>
    </source>
</evidence>
<name>A0ABT5J074_9NEIS</name>
<dbReference type="InterPro" id="IPR028082">
    <property type="entry name" value="Peripla_BP_I"/>
</dbReference>
<evidence type="ECO:0000313" key="7">
    <source>
        <dbReference type="Proteomes" id="UP001219956"/>
    </source>
</evidence>
<dbReference type="InterPro" id="IPR025997">
    <property type="entry name" value="SBP_2_dom"/>
</dbReference>
<evidence type="ECO:0000256" key="3">
    <source>
        <dbReference type="ARBA" id="ARBA00022729"/>
    </source>
</evidence>
<dbReference type="EMBL" id="JAQQLF010000017">
    <property type="protein sequence ID" value="MDC7718227.1"/>
    <property type="molecule type" value="Genomic_DNA"/>
</dbReference>
<comment type="caution">
    <text evidence="6">The sequence shown here is derived from an EMBL/GenBank/DDBJ whole genome shotgun (WGS) entry which is preliminary data.</text>
</comment>
<comment type="similarity">
    <text evidence="2">Belongs to the bacterial solute-binding protein 2 family.</text>
</comment>
<dbReference type="CDD" id="cd06324">
    <property type="entry name" value="PBP1_ABC_sugar_binding-like"/>
    <property type="match status" value="1"/>
</dbReference>